<dbReference type="EMBL" id="KE525409">
    <property type="protein sequence ID" value="KFB53048.1"/>
    <property type="molecule type" value="Genomic_DNA"/>
</dbReference>
<keyword evidence="3" id="KW-1185">Reference proteome</keyword>
<organism evidence="1">
    <name type="scientific">Anopheles sinensis</name>
    <name type="common">Mosquito</name>
    <dbReference type="NCBI Taxonomy" id="74873"/>
    <lineage>
        <taxon>Eukaryota</taxon>
        <taxon>Metazoa</taxon>
        <taxon>Ecdysozoa</taxon>
        <taxon>Arthropoda</taxon>
        <taxon>Hexapoda</taxon>
        <taxon>Insecta</taxon>
        <taxon>Pterygota</taxon>
        <taxon>Neoptera</taxon>
        <taxon>Endopterygota</taxon>
        <taxon>Diptera</taxon>
        <taxon>Nematocera</taxon>
        <taxon>Culicoidea</taxon>
        <taxon>Culicidae</taxon>
        <taxon>Anophelinae</taxon>
        <taxon>Anopheles</taxon>
    </lineage>
</organism>
<reference evidence="1 3" key="1">
    <citation type="journal article" date="2014" name="BMC Genomics">
        <title>Genome sequence of Anopheles sinensis provides insight into genetics basis of mosquito competence for malaria parasites.</title>
        <authorList>
            <person name="Zhou D."/>
            <person name="Zhang D."/>
            <person name="Ding G."/>
            <person name="Shi L."/>
            <person name="Hou Q."/>
            <person name="Ye Y."/>
            <person name="Xu Y."/>
            <person name="Zhou H."/>
            <person name="Xiong C."/>
            <person name="Li S."/>
            <person name="Yu J."/>
            <person name="Hong S."/>
            <person name="Yu X."/>
            <person name="Zou P."/>
            <person name="Chen C."/>
            <person name="Chang X."/>
            <person name="Wang W."/>
            <person name="Lv Y."/>
            <person name="Sun Y."/>
            <person name="Ma L."/>
            <person name="Shen B."/>
            <person name="Zhu C."/>
        </authorList>
    </citation>
    <scope>NUCLEOTIDE SEQUENCE [LARGE SCALE GENOMIC DNA]</scope>
</reference>
<proteinExistence type="predicted"/>
<dbReference type="AlphaFoldDB" id="A0A084WS54"/>
<dbReference type="EnsemblMetazoa" id="ASIC021349-RA">
    <property type="protein sequence ID" value="ASIC021349-PA"/>
    <property type="gene ID" value="ASIC021349"/>
</dbReference>
<reference evidence="2" key="2">
    <citation type="submission" date="2020-05" db="UniProtKB">
        <authorList>
            <consortium name="EnsemblMetazoa"/>
        </authorList>
    </citation>
    <scope>IDENTIFICATION</scope>
</reference>
<dbReference type="Proteomes" id="UP000030765">
    <property type="component" value="Unassembled WGS sequence"/>
</dbReference>
<evidence type="ECO:0000313" key="1">
    <source>
        <dbReference type="EMBL" id="KFB53048.1"/>
    </source>
</evidence>
<dbReference type="EMBL" id="ATLV01026328">
    <property type="status" value="NOT_ANNOTATED_CDS"/>
    <property type="molecule type" value="Genomic_DNA"/>
</dbReference>
<evidence type="ECO:0000313" key="3">
    <source>
        <dbReference type="Proteomes" id="UP000030765"/>
    </source>
</evidence>
<sequence>MLQRQPRITAAKADDDAQDGIGMIRTKNLIRPASAPNREGLREKGGEGKLAEHLHRGTPTAGQLSFLFLLARKHPSKCFILPSTKIESGEEN</sequence>
<name>A0A084WS54_ANOSI</name>
<gene>
    <name evidence="1" type="ORF">ZHAS_00021349</name>
</gene>
<evidence type="ECO:0000313" key="2">
    <source>
        <dbReference type="EnsemblMetazoa" id="ASIC021349-PA"/>
    </source>
</evidence>
<dbReference type="VEuPathDB" id="VectorBase:ASIC021349"/>
<protein>
    <submittedName>
        <fullName evidence="1 2">Uncharacterized protein</fullName>
    </submittedName>
</protein>
<accession>A0A084WS54</accession>